<dbReference type="PANTHER" id="PTHR24347">
    <property type="entry name" value="SERINE/THREONINE-PROTEIN KINASE"/>
    <property type="match status" value="1"/>
</dbReference>
<dbReference type="CDD" id="cd05117">
    <property type="entry name" value="STKc_CAMK"/>
    <property type="match status" value="1"/>
</dbReference>
<keyword evidence="1 3" id="KW-0547">Nucleotide-binding</keyword>
<evidence type="ECO:0000313" key="7">
    <source>
        <dbReference type="Proteomes" id="UP001363151"/>
    </source>
</evidence>
<dbReference type="PROSITE" id="PS50011">
    <property type="entry name" value="PROTEIN_KINASE_DOM"/>
    <property type="match status" value="1"/>
</dbReference>
<dbReference type="InterPro" id="IPR017441">
    <property type="entry name" value="Protein_kinase_ATP_BS"/>
</dbReference>
<feature type="binding site" evidence="3">
    <location>
        <position position="50"/>
    </location>
    <ligand>
        <name>ATP</name>
        <dbReference type="ChEBI" id="CHEBI:30616"/>
    </ligand>
</feature>
<keyword evidence="2 3" id="KW-0067">ATP-binding</keyword>
<dbReference type="GO" id="GO:0016301">
    <property type="term" value="F:kinase activity"/>
    <property type="evidence" value="ECO:0007669"/>
    <property type="project" value="UniProtKB-KW"/>
</dbReference>
<organism evidence="6 7">
    <name type="scientific">Aureococcus anophagefferens</name>
    <name type="common">Harmful bloom alga</name>
    <dbReference type="NCBI Taxonomy" id="44056"/>
    <lineage>
        <taxon>Eukaryota</taxon>
        <taxon>Sar</taxon>
        <taxon>Stramenopiles</taxon>
        <taxon>Ochrophyta</taxon>
        <taxon>Pelagophyceae</taxon>
        <taxon>Pelagomonadales</taxon>
        <taxon>Pelagomonadaceae</taxon>
        <taxon>Aureococcus</taxon>
    </lineage>
</organism>
<dbReference type="InterPro" id="IPR000719">
    <property type="entry name" value="Prot_kinase_dom"/>
</dbReference>
<dbReference type="Pfam" id="PF00069">
    <property type="entry name" value="Pkinase"/>
    <property type="match status" value="1"/>
</dbReference>
<evidence type="ECO:0000256" key="1">
    <source>
        <dbReference type="ARBA" id="ARBA00022741"/>
    </source>
</evidence>
<sequence length="353" mass="39352">MAFVMKFFRKDPCVENYQLGRVLGQGSFATVKRATDKKDKSVWAVKIIRKKALGPEDQEALEKEVSIMQELSALKHPHIVYLKEVYDSADNFYMVMELCQGGEVFDRIVKKEKYTEVEARDALKQIVEAIRVCHSRGIVHRDLKPENLLYVSPESDEIKLADFGLANILQPNSALATACGTPGYVAPEVIGSAGYNKEVDIWSLGVIAYILLCGFPPFYDENQGKLFKKIQRCQYTFTRPYWDQVSDGAKKMITTMLVVDPAKRATAQGVLDDPWMAADGGAKDAKDAEGARHLDGFRENMARYNARRKFKAGIMSMQIVSFLQNGALHSATLRAKAEKAAEDAAPEAAPKEA</sequence>
<protein>
    <submittedName>
        <fullName evidence="6">Protein serine/threonine kinase</fullName>
    </submittedName>
</protein>
<dbReference type="InterPro" id="IPR008271">
    <property type="entry name" value="Ser/Thr_kinase_AS"/>
</dbReference>
<keyword evidence="4" id="KW-0723">Serine/threonine-protein kinase</keyword>
<evidence type="ECO:0000259" key="5">
    <source>
        <dbReference type="PROSITE" id="PS50011"/>
    </source>
</evidence>
<comment type="caution">
    <text evidence="6">The sequence shown here is derived from an EMBL/GenBank/DDBJ whole genome shotgun (WGS) entry which is preliminary data.</text>
</comment>
<dbReference type="SUPFAM" id="SSF56112">
    <property type="entry name" value="Protein kinase-like (PK-like)"/>
    <property type="match status" value="1"/>
</dbReference>
<gene>
    <name evidence="6" type="ORF">SO694_00001145</name>
</gene>
<reference evidence="6 7" key="1">
    <citation type="submission" date="2024-03" db="EMBL/GenBank/DDBJ databases">
        <title>Aureococcus anophagefferens CCMP1851 and Kratosvirus quantuckense: Draft genome of a second virus-susceptible host strain in the model system.</title>
        <authorList>
            <person name="Chase E."/>
            <person name="Truchon A.R."/>
            <person name="Schepens W."/>
            <person name="Wilhelm S.W."/>
        </authorList>
    </citation>
    <scope>NUCLEOTIDE SEQUENCE [LARGE SCALE GENOMIC DNA]</scope>
    <source>
        <strain evidence="6 7">CCMP1851</strain>
    </source>
</reference>
<accession>A0ABR1GAV0</accession>
<comment type="similarity">
    <text evidence="4">Belongs to the protein kinase superfamily.</text>
</comment>
<dbReference type="Gene3D" id="1.10.510.10">
    <property type="entry name" value="Transferase(Phosphotransferase) domain 1"/>
    <property type="match status" value="1"/>
</dbReference>
<evidence type="ECO:0000256" key="4">
    <source>
        <dbReference type="RuleBase" id="RU000304"/>
    </source>
</evidence>
<dbReference type="InterPro" id="IPR011009">
    <property type="entry name" value="Kinase-like_dom_sf"/>
</dbReference>
<name>A0ABR1GAV0_AURAN</name>
<keyword evidence="6" id="KW-0418">Kinase</keyword>
<dbReference type="EMBL" id="JBBJCI010000035">
    <property type="protein sequence ID" value="KAK7253235.1"/>
    <property type="molecule type" value="Genomic_DNA"/>
</dbReference>
<proteinExistence type="inferred from homology"/>
<dbReference type="PROSITE" id="PS00107">
    <property type="entry name" value="PROTEIN_KINASE_ATP"/>
    <property type="match status" value="1"/>
</dbReference>
<keyword evidence="6" id="KW-0808">Transferase</keyword>
<evidence type="ECO:0000313" key="6">
    <source>
        <dbReference type="EMBL" id="KAK7253235.1"/>
    </source>
</evidence>
<dbReference type="SMART" id="SM00220">
    <property type="entry name" value="S_TKc"/>
    <property type="match status" value="1"/>
</dbReference>
<dbReference type="Proteomes" id="UP001363151">
    <property type="component" value="Unassembled WGS sequence"/>
</dbReference>
<evidence type="ECO:0000256" key="3">
    <source>
        <dbReference type="PROSITE-ProRule" id="PRU10141"/>
    </source>
</evidence>
<evidence type="ECO:0000256" key="2">
    <source>
        <dbReference type="ARBA" id="ARBA00022840"/>
    </source>
</evidence>
<keyword evidence="7" id="KW-1185">Reference proteome</keyword>
<dbReference type="PROSITE" id="PS00108">
    <property type="entry name" value="PROTEIN_KINASE_ST"/>
    <property type="match status" value="1"/>
</dbReference>
<feature type="domain" description="Protein kinase" evidence="5">
    <location>
        <begin position="17"/>
        <end position="276"/>
    </location>
</feature>